<evidence type="ECO:0000256" key="2">
    <source>
        <dbReference type="ARBA" id="ARBA00022801"/>
    </source>
</evidence>
<gene>
    <name evidence="5" type="ORF">AX774_g1590</name>
</gene>
<sequence length="325" mass="35799">MISTQLSLLILIDMHPFAHVEFHPKLKLLGITAVHGNATLDRTFKNASRVLKACNVKDVKVYAGAEKPLLKHKENATHIHGETGLDGSDLLPDEDYSLMQSGVNGIKAMAEGIMNSPEPVIVAAIGPMTNVALLLSTFPEVKSNIREVLIMGGGIGFGNVTKTAEFNIFADPEGLQVILQAGLDRVVMVPLDCTHKCSYTSEVQQKFTDMATPINPAFTKMINDLTAFVRKSYVNWGLDPEDMHWHDAIAVCHAVRPDAFDDVPMLVKTVCGENDPNNGQTVGDRHISEHKPANCIVSMDMNSEIFWEEMFKVWELAARSSDLKF</sequence>
<dbReference type="Pfam" id="PF01156">
    <property type="entry name" value="IU_nuc_hydro"/>
    <property type="match status" value="1"/>
</dbReference>
<evidence type="ECO:0000313" key="6">
    <source>
        <dbReference type="Proteomes" id="UP000188320"/>
    </source>
</evidence>
<accession>A0A1R1PV62</accession>
<keyword evidence="3" id="KW-0326">Glycosidase</keyword>
<keyword evidence="6" id="KW-1185">Reference proteome</keyword>
<organism evidence="5 6">
    <name type="scientific">Zancudomyces culisetae</name>
    <name type="common">Gut fungus</name>
    <name type="synonym">Smittium culisetae</name>
    <dbReference type="NCBI Taxonomy" id="1213189"/>
    <lineage>
        <taxon>Eukaryota</taxon>
        <taxon>Fungi</taxon>
        <taxon>Fungi incertae sedis</taxon>
        <taxon>Zoopagomycota</taxon>
        <taxon>Kickxellomycotina</taxon>
        <taxon>Harpellomycetes</taxon>
        <taxon>Harpellales</taxon>
        <taxon>Legeriomycetaceae</taxon>
        <taxon>Zancudomyces</taxon>
    </lineage>
</organism>
<dbReference type="GO" id="GO:0008477">
    <property type="term" value="F:purine nucleosidase activity"/>
    <property type="evidence" value="ECO:0007669"/>
    <property type="project" value="TreeGrafter"/>
</dbReference>
<dbReference type="InterPro" id="IPR036452">
    <property type="entry name" value="Ribo_hydro-like"/>
</dbReference>
<dbReference type="OrthoDB" id="5783963at2759"/>
<dbReference type="PANTHER" id="PTHR12304:SF4">
    <property type="entry name" value="URIDINE NUCLEOSIDASE"/>
    <property type="match status" value="1"/>
</dbReference>
<evidence type="ECO:0000256" key="3">
    <source>
        <dbReference type="ARBA" id="ARBA00023295"/>
    </source>
</evidence>
<dbReference type="AlphaFoldDB" id="A0A1R1PV62"/>
<dbReference type="Gene3D" id="3.90.245.10">
    <property type="entry name" value="Ribonucleoside hydrolase-like"/>
    <property type="match status" value="1"/>
</dbReference>
<comment type="caution">
    <text evidence="5">The sequence shown here is derived from an EMBL/GenBank/DDBJ whole genome shotgun (WGS) entry which is preliminary data.</text>
</comment>
<keyword evidence="2" id="KW-0378">Hydrolase</keyword>
<proteinExistence type="inferred from homology"/>
<dbReference type="Proteomes" id="UP000188320">
    <property type="component" value="Unassembled WGS sequence"/>
</dbReference>
<evidence type="ECO:0000313" key="5">
    <source>
        <dbReference type="EMBL" id="OMH84857.1"/>
    </source>
</evidence>
<protein>
    <recommendedName>
        <fullName evidence="4">Inosine/uridine-preferring nucleoside hydrolase domain-containing protein</fullName>
    </recommendedName>
</protein>
<dbReference type="EMBL" id="LSSK01000136">
    <property type="protein sequence ID" value="OMH84857.1"/>
    <property type="molecule type" value="Genomic_DNA"/>
</dbReference>
<dbReference type="InterPro" id="IPR001910">
    <property type="entry name" value="Inosine/uridine_hydrolase_dom"/>
</dbReference>
<dbReference type="PANTHER" id="PTHR12304">
    <property type="entry name" value="INOSINE-URIDINE PREFERRING NUCLEOSIDE HYDROLASE"/>
    <property type="match status" value="1"/>
</dbReference>
<comment type="similarity">
    <text evidence="1">Belongs to the IUNH family.</text>
</comment>
<dbReference type="SUPFAM" id="SSF53590">
    <property type="entry name" value="Nucleoside hydrolase"/>
    <property type="match status" value="1"/>
</dbReference>
<reference evidence="6" key="1">
    <citation type="submission" date="2017-01" db="EMBL/GenBank/DDBJ databases">
        <authorList>
            <person name="Wang Y."/>
            <person name="White M."/>
            <person name="Kvist S."/>
            <person name="Moncalvo J.-M."/>
        </authorList>
    </citation>
    <scope>NUCLEOTIDE SEQUENCE [LARGE SCALE GENOMIC DNA]</scope>
    <source>
        <strain evidence="6">COL-18-3</strain>
    </source>
</reference>
<feature type="domain" description="Inosine/uridine-preferring nucleoside hydrolase" evidence="4">
    <location>
        <begin position="23"/>
        <end position="308"/>
    </location>
</feature>
<evidence type="ECO:0000256" key="1">
    <source>
        <dbReference type="ARBA" id="ARBA00009176"/>
    </source>
</evidence>
<dbReference type="InterPro" id="IPR023186">
    <property type="entry name" value="IUNH"/>
</dbReference>
<name>A0A1R1PV62_ZANCU</name>
<dbReference type="GO" id="GO:0005829">
    <property type="term" value="C:cytosol"/>
    <property type="evidence" value="ECO:0007669"/>
    <property type="project" value="TreeGrafter"/>
</dbReference>
<evidence type="ECO:0000259" key="4">
    <source>
        <dbReference type="Pfam" id="PF01156"/>
    </source>
</evidence>
<dbReference type="GO" id="GO:0006152">
    <property type="term" value="P:purine nucleoside catabolic process"/>
    <property type="evidence" value="ECO:0007669"/>
    <property type="project" value="TreeGrafter"/>
</dbReference>